<dbReference type="GO" id="GO:0003824">
    <property type="term" value="F:catalytic activity"/>
    <property type="evidence" value="ECO:0007669"/>
    <property type="project" value="InterPro"/>
</dbReference>
<dbReference type="FunFam" id="3.30.465.10:FF:000001">
    <property type="entry name" value="D-2-hydroxyglutarate dehydrogenase, mitochondrial"/>
    <property type="match status" value="1"/>
</dbReference>
<dbReference type="InterPro" id="IPR004113">
    <property type="entry name" value="FAD-bd_oxidored_4_C"/>
</dbReference>
<dbReference type="Pfam" id="PF02913">
    <property type="entry name" value="FAD-oxidase_C"/>
    <property type="match status" value="1"/>
</dbReference>
<dbReference type="Gene3D" id="3.30.465.10">
    <property type="match status" value="1"/>
</dbReference>
<evidence type="ECO:0000256" key="1">
    <source>
        <dbReference type="ARBA" id="ARBA00022630"/>
    </source>
</evidence>
<feature type="non-terminal residue" evidence="4">
    <location>
        <position position="375"/>
    </location>
</feature>
<name>A0A1V2H755_9PROT</name>
<evidence type="ECO:0000256" key="2">
    <source>
        <dbReference type="ARBA" id="ARBA00022827"/>
    </source>
</evidence>
<dbReference type="AlphaFoldDB" id="A0A1V2H755"/>
<keyword evidence="1" id="KW-0285">Flavoprotein</keyword>
<dbReference type="GO" id="GO:0022904">
    <property type="term" value="P:respiratory electron transport chain"/>
    <property type="evidence" value="ECO:0007669"/>
    <property type="project" value="TreeGrafter"/>
</dbReference>
<gene>
    <name evidence="4" type="ORF">BKE38_06515</name>
</gene>
<dbReference type="PANTHER" id="PTHR43716">
    <property type="entry name" value="D-2-HYDROXYGLUTARATE DEHYDROGENASE, MITOCHONDRIAL"/>
    <property type="match status" value="1"/>
</dbReference>
<sequence>MTTEAALAAIRSLLGPRGVVEDARDQAPYLEEPRKLFPGRAALVTRPADRDQLAGVLRLCHAARLPVIPLGGRTGLVGGTTSQEGPPPVLISLERLNRILALDAKAMTMTVQAGCILENIHRAAEAEGLLFPINLGARGSCMIGGNISTNAGGIQVLRYGNTRDLVLGLEVVLPDGEIWDGLRALRKDNTGYDMKQLFIGAEGTLGVVTAAVLRLFPRPEEVQTAFLALPDAAAAIGLYALAQRLSGGTLSAFELIQRFGVEISCRFGGGVDPLSAPAPWYVLLEMSGAADGSLRATLEALLEAAMEQGLVLDGTIAESSAQAASLWHLREALVDSQQFEGASIKHDIAVPISLVPDFLVQAGAAALAVIPTARL</sequence>
<dbReference type="InterPro" id="IPR051264">
    <property type="entry name" value="FAD-oxidored/transferase_4"/>
</dbReference>
<dbReference type="RefSeq" id="WP_076956571.1">
    <property type="nucleotide sequence ID" value="NZ_MLCO01000050.1"/>
</dbReference>
<evidence type="ECO:0000259" key="3">
    <source>
        <dbReference type="PROSITE" id="PS51387"/>
    </source>
</evidence>
<dbReference type="OrthoDB" id="9815648at2"/>
<dbReference type="InterPro" id="IPR036318">
    <property type="entry name" value="FAD-bd_PCMH-like_sf"/>
</dbReference>
<dbReference type="Proteomes" id="UP000188879">
    <property type="component" value="Unassembled WGS sequence"/>
</dbReference>
<dbReference type="InterPro" id="IPR016169">
    <property type="entry name" value="FAD-bd_PCMH_sub2"/>
</dbReference>
<organism evidence="4 5">
    <name type="scientific">Teichococcus deserti</name>
    <dbReference type="NCBI Taxonomy" id="1817963"/>
    <lineage>
        <taxon>Bacteria</taxon>
        <taxon>Pseudomonadati</taxon>
        <taxon>Pseudomonadota</taxon>
        <taxon>Alphaproteobacteria</taxon>
        <taxon>Acetobacterales</taxon>
        <taxon>Roseomonadaceae</taxon>
        <taxon>Roseomonas</taxon>
    </lineage>
</organism>
<dbReference type="Gene3D" id="3.30.70.2190">
    <property type="match status" value="1"/>
</dbReference>
<keyword evidence="5" id="KW-1185">Reference proteome</keyword>
<evidence type="ECO:0000313" key="4">
    <source>
        <dbReference type="EMBL" id="ONG56155.1"/>
    </source>
</evidence>
<dbReference type="SUPFAM" id="SSF56176">
    <property type="entry name" value="FAD-binding/transporter-associated domain-like"/>
    <property type="match status" value="1"/>
</dbReference>
<dbReference type="GO" id="GO:0071949">
    <property type="term" value="F:FAD binding"/>
    <property type="evidence" value="ECO:0007669"/>
    <property type="project" value="InterPro"/>
</dbReference>
<dbReference type="PROSITE" id="PS51387">
    <property type="entry name" value="FAD_PCMH"/>
    <property type="match status" value="1"/>
</dbReference>
<reference evidence="4 5" key="1">
    <citation type="submission" date="2016-10" db="EMBL/GenBank/DDBJ databases">
        <title>Draft Genome sequence of Roseomonas sp. strain M3.</title>
        <authorList>
            <person name="Subhash Y."/>
            <person name="Lee S."/>
        </authorList>
    </citation>
    <scope>NUCLEOTIDE SEQUENCE [LARGE SCALE GENOMIC DNA]</scope>
    <source>
        <strain evidence="4 5">M3</strain>
    </source>
</reference>
<dbReference type="SUPFAM" id="SSF55103">
    <property type="entry name" value="FAD-linked oxidases, C-terminal domain"/>
    <property type="match status" value="1"/>
</dbReference>
<dbReference type="Gene3D" id="3.30.43.10">
    <property type="entry name" value="Uridine Diphospho-n-acetylenolpyruvylglucosamine Reductase, domain 2"/>
    <property type="match status" value="1"/>
</dbReference>
<dbReference type="EMBL" id="MLCO01000050">
    <property type="protein sequence ID" value="ONG56155.1"/>
    <property type="molecule type" value="Genomic_DNA"/>
</dbReference>
<keyword evidence="2" id="KW-0274">FAD</keyword>
<dbReference type="PANTHER" id="PTHR43716:SF2">
    <property type="entry name" value="BLL6224 PROTEIN"/>
    <property type="match status" value="1"/>
</dbReference>
<protein>
    <submittedName>
        <fullName evidence="4">Hydroxyacid dehydrogenase</fullName>
    </submittedName>
</protein>
<feature type="domain" description="FAD-binding PCMH-type" evidence="3">
    <location>
        <begin position="36"/>
        <end position="218"/>
    </location>
</feature>
<dbReference type="InterPro" id="IPR016164">
    <property type="entry name" value="FAD-linked_Oxase-like_C"/>
</dbReference>
<accession>A0A1V2H755</accession>
<evidence type="ECO:0000313" key="5">
    <source>
        <dbReference type="Proteomes" id="UP000188879"/>
    </source>
</evidence>
<dbReference type="InterPro" id="IPR016166">
    <property type="entry name" value="FAD-bd_PCMH"/>
</dbReference>
<dbReference type="Pfam" id="PF01565">
    <property type="entry name" value="FAD_binding_4"/>
    <property type="match status" value="1"/>
</dbReference>
<proteinExistence type="predicted"/>
<dbReference type="InterPro" id="IPR016167">
    <property type="entry name" value="FAD-bd_PCMH_sub1"/>
</dbReference>
<comment type="caution">
    <text evidence="4">The sequence shown here is derived from an EMBL/GenBank/DDBJ whole genome shotgun (WGS) entry which is preliminary data.</text>
</comment>
<dbReference type="InterPro" id="IPR006094">
    <property type="entry name" value="Oxid_FAD_bind_N"/>
</dbReference>